<dbReference type="GO" id="GO:0008483">
    <property type="term" value="F:transaminase activity"/>
    <property type="evidence" value="ECO:0007669"/>
    <property type="project" value="UniProtKB-KW"/>
</dbReference>
<protein>
    <submittedName>
        <fullName evidence="4">Aminotransferase class V-fold PLP-dependent enzyme</fullName>
    </submittedName>
</protein>
<dbReference type="PANTHER" id="PTHR11601">
    <property type="entry name" value="CYSTEINE DESULFURYLASE FAMILY MEMBER"/>
    <property type="match status" value="1"/>
</dbReference>
<dbReference type="InterPro" id="IPR015422">
    <property type="entry name" value="PyrdxlP-dep_Trfase_small"/>
</dbReference>
<dbReference type="PANTHER" id="PTHR11601:SF36">
    <property type="entry name" value="CYSTEINE DESULFURASE NIFS-RELATED"/>
    <property type="match status" value="1"/>
</dbReference>
<dbReference type="Pfam" id="PF00266">
    <property type="entry name" value="Aminotran_5"/>
    <property type="match status" value="1"/>
</dbReference>
<dbReference type="InterPro" id="IPR000192">
    <property type="entry name" value="Aminotrans_V_dom"/>
</dbReference>
<dbReference type="Gene3D" id="3.40.640.10">
    <property type="entry name" value="Type I PLP-dependent aspartate aminotransferase-like (Major domain)"/>
    <property type="match status" value="1"/>
</dbReference>
<evidence type="ECO:0000259" key="3">
    <source>
        <dbReference type="Pfam" id="PF00266"/>
    </source>
</evidence>
<dbReference type="Proteomes" id="UP000324517">
    <property type="component" value="Unassembled WGS sequence"/>
</dbReference>
<dbReference type="EMBL" id="VTET01000007">
    <property type="protein sequence ID" value="TYS71239.1"/>
    <property type="molecule type" value="Genomic_DNA"/>
</dbReference>
<evidence type="ECO:0000256" key="2">
    <source>
        <dbReference type="ARBA" id="ARBA00022898"/>
    </source>
</evidence>
<comment type="cofactor">
    <cofactor evidence="1">
        <name>pyridoxal 5'-phosphate</name>
        <dbReference type="ChEBI" id="CHEBI:597326"/>
    </cofactor>
</comment>
<proteinExistence type="predicted"/>
<evidence type="ECO:0000313" key="4">
    <source>
        <dbReference type="EMBL" id="TYS71239.1"/>
    </source>
</evidence>
<evidence type="ECO:0000256" key="1">
    <source>
        <dbReference type="ARBA" id="ARBA00001933"/>
    </source>
</evidence>
<gene>
    <name evidence="4" type="ORF">FZC75_14525</name>
</gene>
<comment type="caution">
    <text evidence="4">The sequence shown here is derived from an EMBL/GenBank/DDBJ whole genome shotgun (WGS) entry which is preliminary data.</text>
</comment>
<dbReference type="InterPro" id="IPR016454">
    <property type="entry name" value="Cysteine_dSase"/>
</dbReference>
<dbReference type="SUPFAM" id="SSF53383">
    <property type="entry name" value="PLP-dependent transferases"/>
    <property type="match status" value="1"/>
</dbReference>
<dbReference type="NCBIfam" id="NF002806">
    <property type="entry name" value="PRK02948.1"/>
    <property type="match status" value="1"/>
</dbReference>
<dbReference type="InterPro" id="IPR015421">
    <property type="entry name" value="PyrdxlP-dep_Trfase_major"/>
</dbReference>
<accession>A0A5D4T7I1</accession>
<dbReference type="PIRSF" id="PIRSF005572">
    <property type="entry name" value="NifS"/>
    <property type="match status" value="1"/>
</dbReference>
<name>A0A5D4T7I1_9BACI</name>
<keyword evidence="4" id="KW-0032">Aminotransferase</keyword>
<dbReference type="InterPro" id="IPR015424">
    <property type="entry name" value="PyrdxlP-dep_Trfase"/>
</dbReference>
<evidence type="ECO:0000313" key="5">
    <source>
        <dbReference type="Proteomes" id="UP000324517"/>
    </source>
</evidence>
<dbReference type="Gene3D" id="1.10.260.50">
    <property type="match status" value="1"/>
</dbReference>
<sequence>MIYLDYAATTPMSNEALDAYQHVARNYYGNSSSLHDTGTTASDLLETCRGELARMISGKKEGVYFTSGGSEANFLAIRTLLIGCGGKGKHIITTSTEHASIHSLCKSLEKEGYEVTWLPVDSNGIIALSQLKAALREDTCLVSVHHANSETGILQPLEAIGALLKEKNIHFHSDCVQTFGKIPIDVEKLHLTSISISSHKIYGPKGVGALYINPKASWKSVYEGASHEKGMRPGTVDVPGIASFLTAAQQMDSSMQDLKEKYETMRIHFLRLIQQSWLPIVVEGEHVQGLPHIIGLRLSGLEGQHVMLECNRKGIAISTGSACQMGSQAPSRTMIATGKTPDEAREFVRLSFGKQTTIKDLELAVEALKEIIEERIKRSG</sequence>
<dbReference type="AlphaFoldDB" id="A0A5D4T7I1"/>
<dbReference type="OrthoDB" id="9808002at2"/>
<dbReference type="RefSeq" id="WP_148979813.1">
    <property type="nucleotide sequence ID" value="NZ_JBNILI010000001.1"/>
</dbReference>
<dbReference type="Gene3D" id="3.90.1150.10">
    <property type="entry name" value="Aspartate Aminotransferase, domain 1"/>
    <property type="match status" value="1"/>
</dbReference>
<organism evidence="4 5">
    <name type="scientific">Sutcliffiella horikoshii</name>
    <dbReference type="NCBI Taxonomy" id="79883"/>
    <lineage>
        <taxon>Bacteria</taxon>
        <taxon>Bacillati</taxon>
        <taxon>Bacillota</taxon>
        <taxon>Bacilli</taxon>
        <taxon>Bacillales</taxon>
        <taxon>Bacillaceae</taxon>
        <taxon>Sutcliffiella</taxon>
    </lineage>
</organism>
<keyword evidence="2" id="KW-0663">Pyridoxal phosphate</keyword>
<keyword evidence="4" id="KW-0808">Transferase</keyword>
<reference evidence="4 5" key="1">
    <citation type="submission" date="2019-08" db="EMBL/GenBank/DDBJ databases">
        <title>Bacillus genomes from the desert of Cuatro Cienegas, Coahuila.</title>
        <authorList>
            <person name="Olmedo-Alvarez G."/>
        </authorList>
    </citation>
    <scope>NUCLEOTIDE SEQUENCE [LARGE SCALE GENOMIC DNA]</scope>
    <source>
        <strain evidence="4 5">CH98b_3T</strain>
    </source>
</reference>
<feature type="domain" description="Aminotransferase class V" evidence="3">
    <location>
        <begin position="2"/>
        <end position="362"/>
    </location>
</feature>